<evidence type="ECO:0000256" key="1">
    <source>
        <dbReference type="SAM" id="Phobius"/>
    </source>
</evidence>
<dbReference type="RefSeq" id="WP_099181544.1">
    <property type="nucleotide sequence ID" value="NZ_BAQW01000004.1"/>
</dbReference>
<keyword evidence="3" id="KW-1185">Reference proteome</keyword>
<keyword evidence="1" id="KW-0812">Transmembrane</keyword>
<dbReference type="InterPro" id="IPR021762">
    <property type="entry name" value="DUF3325"/>
</dbReference>
<organism evidence="2 3">
    <name type="scientific">Gluconobacter frateurii NRIC 0228</name>
    <dbReference type="NCBI Taxonomy" id="1307946"/>
    <lineage>
        <taxon>Bacteria</taxon>
        <taxon>Pseudomonadati</taxon>
        <taxon>Pseudomonadota</taxon>
        <taxon>Alphaproteobacteria</taxon>
        <taxon>Acetobacterales</taxon>
        <taxon>Acetobacteraceae</taxon>
        <taxon>Gluconobacter</taxon>
    </lineage>
</organism>
<feature type="transmembrane region" description="Helical" evidence="1">
    <location>
        <begin position="6"/>
        <end position="24"/>
    </location>
</feature>
<accession>A0ABQ0Q8W0</accession>
<dbReference type="Pfam" id="PF11804">
    <property type="entry name" value="DUF3325"/>
    <property type="match status" value="1"/>
</dbReference>
<evidence type="ECO:0008006" key="4">
    <source>
        <dbReference type="Google" id="ProtNLM"/>
    </source>
</evidence>
<evidence type="ECO:0000313" key="2">
    <source>
        <dbReference type="EMBL" id="GBR09384.1"/>
    </source>
</evidence>
<feature type="transmembrane region" description="Helical" evidence="1">
    <location>
        <begin position="45"/>
        <end position="62"/>
    </location>
</feature>
<protein>
    <recommendedName>
        <fullName evidence="4">DUF3325 domain-containing protein</fullName>
    </recommendedName>
</protein>
<keyword evidence="1" id="KW-1133">Transmembrane helix</keyword>
<gene>
    <name evidence="2" type="ORF">AA0228_0658</name>
</gene>
<sequence>MVTVMIYTAFGLILFVAFALLALTQFPHRRATKTPQLLPGAALKARLLAGLLLVGVLIMAIWREGGGFGFLLWGSLLSLSACAVSLILGWWPHLLALLARLMLSLNSRHTTVRLDVKG</sequence>
<comment type="caution">
    <text evidence="2">The sequence shown here is derived from an EMBL/GenBank/DDBJ whole genome shotgun (WGS) entry which is preliminary data.</text>
</comment>
<feature type="transmembrane region" description="Helical" evidence="1">
    <location>
        <begin position="68"/>
        <end position="91"/>
    </location>
</feature>
<proteinExistence type="predicted"/>
<name>A0ABQ0Q8W0_9PROT</name>
<reference evidence="2" key="1">
    <citation type="submission" date="2013-04" db="EMBL/GenBank/DDBJ databases">
        <title>The genome sequencing project of 58 acetic acid bacteria.</title>
        <authorList>
            <person name="Okamoto-Kainuma A."/>
            <person name="Ishikawa M."/>
            <person name="Umino S."/>
            <person name="Koizumi Y."/>
            <person name="Shiwa Y."/>
            <person name="Yoshikawa H."/>
            <person name="Matsutani M."/>
            <person name="Matsushita K."/>
        </authorList>
    </citation>
    <scope>NUCLEOTIDE SEQUENCE</scope>
    <source>
        <strain evidence="2">NRIC 0228</strain>
    </source>
</reference>
<dbReference type="EMBL" id="BAQW01000004">
    <property type="protein sequence ID" value="GBR09384.1"/>
    <property type="molecule type" value="Genomic_DNA"/>
</dbReference>
<dbReference type="Proteomes" id="UP001061070">
    <property type="component" value="Unassembled WGS sequence"/>
</dbReference>
<keyword evidence="1" id="KW-0472">Membrane</keyword>
<evidence type="ECO:0000313" key="3">
    <source>
        <dbReference type="Proteomes" id="UP001061070"/>
    </source>
</evidence>